<dbReference type="RefSeq" id="WP_344017917.1">
    <property type="nucleotide sequence ID" value="NZ_BAAAJK010000001.1"/>
</dbReference>
<dbReference type="Pfam" id="PF09084">
    <property type="entry name" value="NMT1"/>
    <property type="match status" value="1"/>
</dbReference>
<dbReference type="SUPFAM" id="SSF53850">
    <property type="entry name" value="Periplasmic binding protein-like II"/>
    <property type="match status" value="1"/>
</dbReference>
<dbReference type="EMBL" id="BAAAJK010000001">
    <property type="protein sequence ID" value="GAA1380495.1"/>
    <property type="molecule type" value="Genomic_DNA"/>
</dbReference>
<dbReference type="Gene3D" id="3.40.190.10">
    <property type="entry name" value="Periplasmic binding protein-like II"/>
    <property type="match status" value="2"/>
</dbReference>
<sequence length="294" mass="31500">MTIVVGTHPQNLSLSILLRRPALVDALRGHDVEFFEYGAGSQTIPLFRVGALNAAGTGATPPLLAAADDLDVAVFGISGPRPEHGGLCVRADSPYRSIRDLAGRGVGLMPISWHTQFLVSELAAAGMAWHDVLATEIIPATAADAFVEGLLDAIVMTDPLYSRIAGQVGVRVLARPGTEFSNRSVYWAARSVFDEQPDGLRALLDVLITSDRAVADDPEEAAALLDGFAGSTAAQWLPALAARPWGVHPPDAGFVEEQRRHASLFTDFRLIDGPIDVTRTVDDRLFARPQPSHR</sequence>
<evidence type="ECO:0000259" key="1">
    <source>
        <dbReference type="Pfam" id="PF09084"/>
    </source>
</evidence>
<name>A0ABN1XG90_9PSEU</name>
<accession>A0ABN1XG90</accession>
<dbReference type="PANTHER" id="PTHR30024">
    <property type="entry name" value="ALIPHATIC SULFONATES-BINDING PROTEIN-RELATED"/>
    <property type="match status" value="1"/>
</dbReference>
<reference evidence="2 3" key="1">
    <citation type="journal article" date="2019" name="Int. J. Syst. Evol. Microbiol.">
        <title>The Global Catalogue of Microorganisms (GCM) 10K type strain sequencing project: providing services to taxonomists for standard genome sequencing and annotation.</title>
        <authorList>
            <consortium name="The Broad Institute Genomics Platform"/>
            <consortium name="The Broad Institute Genome Sequencing Center for Infectious Disease"/>
            <person name="Wu L."/>
            <person name="Ma J."/>
        </authorList>
    </citation>
    <scope>NUCLEOTIDE SEQUENCE [LARGE SCALE GENOMIC DNA]</scope>
    <source>
        <strain evidence="2 3">JCM 11896</strain>
    </source>
</reference>
<protein>
    <recommendedName>
        <fullName evidence="1">SsuA/THI5-like domain-containing protein</fullName>
    </recommendedName>
</protein>
<evidence type="ECO:0000313" key="2">
    <source>
        <dbReference type="EMBL" id="GAA1380495.1"/>
    </source>
</evidence>
<dbReference type="Proteomes" id="UP001501414">
    <property type="component" value="Unassembled WGS sequence"/>
</dbReference>
<keyword evidence="3" id="KW-1185">Reference proteome</keyword>
<feature type="domain" description="SsuA/THI5-like" evidence="1">
    <location>
        <begin position="29"/>
        <end position="221"/>
    </location>
</feature>
<comment type="caution">
    <text evidence="2">The sequence shown here is derived from an EMBL/GenBank/DDBJ whole genome shotgun (WGS) entry which is preliminary data.</text>
</comment>
<organism evidence="2 3">
    <name type="scientific">Pseudonocardia kongjuensis</name>
    <dbReference type="NCBI Taxonomy" id="102227"/>
    <lineage>
        <taxon>Bacteria</taxon>
        <taxon>Bacillati</taxon>
        <taxon>Actinomycetota</taxon>
        <taxon>Actinomycetes</taxon>
        <taxon>Pseudonocardiales</taxon>
        <taxon>Pseudonocardiaceae</taxon>
        <taxon>Pseudonocardia</taxon>
    </lineage>
</organism>
<evidence type="ECO:0000313" key="3">
    <source>
        <dbReference type="Proteomes" id="UP001501414"/>
    </source>
</evidence>
<dbReference type="PANTHER" id="PTHR30024:SF42">
    <property type="entry name" value="ALIPHATIC SULFONATES-BINDING PROTEIN-RELATED"/>
    <property type="match status" value="1"/>
</dbReference>
<gene>
    <name evidence="2" type="ORF">GCM10009613_04950</name>
</gene>
<proteinExistence type="predicted"/>
<dbReference type="InterPro" id="IPR015168">
    <property type="entry name" value="SsuA/THI5"/>
</dbReference>